<comment type="caution">
    <text evidence="2">The sequence shown here is derived from an EMBL/GenBank/DDBJ whole genome shotgun (WGS) entry which is preliminary data.</text>
</comment>
<sequence>MLLFLFREVTLVRELKAKEDKRADVAGGVGTSSGSDKNIDAVEGSVEDNVDGRTSEENEVDADIEQRAK</sequence>
<gene>
    <name evidence="2" type="ORF">FRX31_023693</name>
</gene>
<protein>
    <submittedName>
        <fullName evidence="2">Uncharacterized protein</fullName>
    </submittedName>
</protein>
<dbReference type="Proteomes" id="UP000554482">
    <property type="component" value="Unassembled WGS sequence"/>
</dbReference>
<keyword evidence="3" id="KW-1185">Reference proteome</keyword>
<evidence type="ECO:0000313" key="3">
    <source>
        <dbReference type="Proteomes" id="UP000554482"/>
    </source>
</evidence>
<organism evidence="2 3">
    <name type="scientific">Thalictrum thalictroides</name>
    <name type="common">Rue-anemone</name>
    <name type="synonym">Anemone thalictroides</name>
    <dbReference type="NCBI Taxonomy" id="46969"/>
    <lineage>
        <taxon>Eukaryota</taxon>
        <taxon>Viridiplantae</taxon>
        <taxon>Streptophyta</taxon>
        <taxon>Embryophyta</taxon>
        <taxon>Tracheophyta</taxon>
        <taxon>Spermatophyta</taxon>
        <taxon>Magnoliopsida</taxon>
        <taxon>Ranunculales</taxon>
        <taxon>Ranunculaceae</taxon>
        <taxon>Thalictroideae</taxon>
        <taxon>Thalictrum</taxon>
    </lineage>
</organism>
<accession>A0A7J6VR96</accession>
<dbReference type="AlphaFoldDB" id="A0A7J6VR96"/>
<name>A0A7J6VR96_THATH</name>
<proteinExistence type="predicted"/>
<dbReference type="EMBL" id="JABWDY010028914">
    <property type="protein sequence ID" value="KAF5186720.1"/>
    <property type="molecule type" value="Genomic_DNA"/>
</dbReference>
<feature type="region of interest" description="Disordered" evidence="1">
    <location>
        <begin position="22"/>
        <end position="69"/>
    </location>
</feature>
<reference evidence="2 3" key="1">
    <citation type="submission" date="2020-06" db="EMBL/GenBank/DDBJ databases">
        <title>Transcriptomic and genomic resources for Thalictrum thalictroides and T. hernandezii: Facilitating candidate gene discovery in an emerging model plant lineage.</title>
        <authorList>
            <person name="Arias T."/>
            <person name="Riano-Pachon D.M."/>
            <person name="Di Stilio V.S."/>
        </authorList>
    </citation>
    <scope>NUCLEOTIDE SEQUENCE [LARGE SCALE GENOMIC DNA]</scope>
    <source>
        <strain evidence="3">cv. WT478/WT964</strain>
        <tissue evidence="2">Leaves</tissue>
    </source>
</reference>
<evidence type="ECO:0000313" key="2">
    <source>
        <dbReference type="EMBL" id="KAF5186720.1"/>
    </source>
</evidence>
<evidence type="ECO:0000256" key="1">
    <source>
        <dbReference type="SAM" id="MobiDB-lite"/>
    </source>
</evidence>